<keyword evidence="6" id="KW-0648">Protein biosynthesis</keyword>
<feature type="region of interest" description="Disordered" evidence="10">
    <location>
        <begin position="395"/>
        <end position="422"/>
    </location>
</feature>
<organism evidence="16 17">
    <name type="scientific">Aspergillus terreus</name>
    <dbReference type="NCBI Taxonomy" id="33178"/>
    <lineage>
        <taxon>Eukaryota</taxon>
        <taxon>Fungi</taxon>
        <taxon>Dikarya</taxon>
        <taxon>Ascomycota</taxon>
        <taxon>Pezizomycotina</taxon>
        <taxon>Eurotiomycetes</taxon>
        <taxon>Eurotiomycetidae</taxon>
        <taxon>Eurotiales</taxon>
        <taxon>Aspergillaceae</taxon>
        <taxon>Aspergillus</taxon>
        <taxon>Aspergillus subgen. Circumdati</taxon>
    </lineage>
</organism>
<reference evidence="16 17" key="1">
    <citation type="submission" date="2020-01" db="EMBL/GenBank/DDBJ databases">
        <title>Aspergillus terreus IFO 6365 whole genome shotgun sequence.</title>
        <authorList>
            <person name="Kanamasa S."/>
            <person name="Takahashi H."/>
        </authorList>
    </citation>
    <scope>NUCLEOTIDE SEQUENCE [LARGE SCALE GENOMIC DNA]</scope>
    <source>
        <strain evidence="16 17">IFO 6365</strain>
    </source>
</reference>
<feature type="transmembrane region" description="Helical" evidence="11">
    <location>
        <begin position="168"/>
        <end position="185"/>
    </location>
</feature>
<dbReference type="FunFam" id="3.90.740.10:FF:000001">
    <property type="entry name" value="Leucine--tRNA ligase, cytoplasmic"/>
    <property type="match status" value="1"/>
</dbReference>
<evidence type="ECO:0000256" key="7">
    <source>
        <dbReference type="ARBA" id="ARBA00023146"/>
    </source>
</evidence>
<feature type="transmembrane region" description="Helical" evidence="11">
    <location>
        <begin position="53"/>
        <end position="72"/>
    </location>
</feature>
<dbReference type="SUPFAM" id="SSF50677">
    <property type="entry name" value="ValRS/IleRS/LeuRS editing domain"/>
    <property type="match status" value="1"/>
</dbReference>
<comment type="similarity">
    <text evidence="1">Belongs to the class-I aminoacyl-tRNA synthetase family.</text>
</comment>
<evidence type="ECO:0000259" key="15">
    <source>
        <dbReference type="Pfam" id="PF24810"/>
    </source>
</evidence>
<dbReference type="GO" id="GO:0004823">
    <property type="term" value="F:leucine-tRNA ligase activity"/>
    <property type="evidence" value="ECO:0007669"/>
    <property type="project" value="UniProtKB-EC"/>
</dbReference>
<dbReference type="InterPro" id="IPR049326">
    <property type="entry name" value="Rhodopsin_dom_fungi"/>
</dbReference>
<dbReference type="Pfam" id="PF08264">
    <property type="entry name" value="Anticodon_1"/>
    <property type="match status" value="1"/>
</dbReference>
<evidence type="ECO:0000256" key="8">
    <source>
        <dbReference type="ARBA" id="ARBA00030520"/>
    </source>
</evidence>
<dbReference type="SUPFAM" id="SSF47323">
    <property type="entry name" value="Anticodon-binding domain of a subclass of class I aminoacyl-tRNA synthetases"/>
    <property type="match status" value="1"/>
</dbReference>
<keyword evidence="7 16" id="KW-0030">Aminoacyl-tRNA synthetase</keyword>
<evidence type="ECO:0000256" key="3">
    <source>
        <dbReference type="ARBA" id="ARBA00022598"/>
    </source>
</evidence>
<feature type="transmembrane region" description="Helical" evidence="11">
    <location>
        <begin position="20"/>
        <end position="41"/>
    </location>
</feature>
<dbReference type="VEuPathDB" id="FungiDB:ATEG_03298"/>
<evidence type="ECO:0000259" key="13">
    <source>
        <dbReference type="Pfam" id="PF08264"/>
    </source>
</evidence>
<dbReference type="InterPro" id="IPR055416">
    <property type="entry name" value="RBD_LARS1"/>
</dbReference>
<name>A0A5M3YX69_ASPTE</name>
<feature type="domain" description="Leucine--tRNA ligase RagD-binding" evidence="15">
    <location>
        <begin position="1237"/>
        <end position="1291"/>
    </location>
</feature>
<feature type="domain" description="Aminoacyl-tRNA synthetase class Ia" evidence="12">
    <location>
        <begin position="467"/>
        <end position="1048"/>
    </location>
</feature>
<evidence type="ECO:0000256" key="6">
    <source>
        <dbReference type="ARBA" id="ARBA00022917"/>
    </source>
</evidence>
<dbReference type="Gene3D" id="3.90.740.10">
    <property type="entry name" value="Valyl/Leucyl/Isoleucyl-tRNA synthetase, editing domain"/>
    <property type="match status" value="1"/>
</dbReference>
<dbReference type="CDD" id="cd07959">
    <property type="entry name" value="Anticodon_Ia_Leu_AEc"/>
    <property type="match status" value="1"/>
</dbReference>
<sequence>MPTSQDKPVGPGAAIAKPTFLAIIWTFTGLSLFFVIFRLTVRLVQSRRFYPDDLLVVTAWTILLVIAVLSQAKSSILYYHYLGDEGAAQWTKEFEDQYTTFMHFLAPLMILFYVGLWCIKFSFLVFFYNLGSKVTSHRIWWWVVSAITTAAFIVNIADFDYKCSQEGLDYIIFLSIPILILWEVRLPWRKKLVLGAVFSVIMITIAVATIRVAVNRSSDTKVDVTWRHFWMFVELSIEDYIVRAMTAAAASAAALDPSNSAKNTLKLENTEKRDTLIAIEKKYQAKWKADKVFEVDAPSTTEVPVGSMSAAELREKYPKFFGTMAYPYMNGTLHAGHSFTASKVEFMAGVANMEGKRALFPLGFHCTGMPIKACADKLSDEVKKFGQNFEGYKEEDEVEEKAPAAPTQEVKNEQQEKFSGKKSKAASKTVKMKYQFQIMLAIGIPLEEIHKFADANHWLNHFPPLAIRDLDSLGARIDWRRQFVTTDANPYYDAFVRWQMNRLHELGKIQYGNRYTIYSPKDGQPCMDHDRTEGEGIGPQEYTAMKLKVKEWAPEIAELVKGKIEDDASVYFVPATLRPETMYGQTCCFLGPKIQYGIFKVSEREYYVCTKRAAWNMAFQGIFFKNDTEHFPKSQDQLPLVLEAPGSAYVGTLVNAPLSFHKEGVRILPMESVSASKGTGVVTSVPSDSPDDYATLADLAKKADYYGIKKEWAELEIFPLIETPTYGNLTAPTLVKQLKINSPKDANQLAQAKELAYGEAFYKGTMLVGEFKGEPVSAAKDKIRKSLYDSGDAFAFADPMGKVVSRSGDDCVVAFLGQWFLNYGENDAKWQQDTLNHVVNTLNTYTNETKNGFEKNLSWLNRWACARTYGLGSKLPWDPQFLVESLSDSTVYMAYYTIAHMLHGDRYGNTTGLLNIKAEQMIDEVWDYVFTRREISDDLVSKSGISKDALEQMRREFEYWYPLDVRVSGKDLIQNHLTFFLYIHVALFPPEYWPRGVRANGHLLLNGDKMSKSTGNFLTLKDSVDKFGADATRIAFADAGDGIEDANFEETVANSNILRLHTLKEWIEEITKDQTLRTGPADTFWDKLFDNEMNSVTREAIKHYKDTNFKLALKSALYDMTSARDQYRDAATATGLGMHRDVILRYIELQALLMAIIAPHWSEYIWLEVLNKPDTIHHARFPDVPEPSAELSAANIYVRSVTSNITSAEAAFVKKLAKGKATAFDPRKPKKLTIFAAKKFPAWQEKYIDLVRESFDALNISFNDKELNAKVGKLGEMKKAMPFVQSLKKRLIGKEAPENVFDRKLAFNELDVLKEMIGGLKRTTGCREIEVIAVDEGGKTGEVLGSGEKREGLAAENAIPGQPSFHFANIAE</sequence>
<dbReference type="PANTHER" id="PTHR45794:SF1">
    <property type="entry name" value="LEUCINE--TRNA LIGASE, CYTOPLASMIC"/>
    <property type="match status" value="1"/>
</dbReference>
<keyword evidence="11" id="KW-1133">Transmembrane helix</keyword>
<dbReference type="NCBIfam" id="TIGR00395">
    <property type="entry name" value="leuS_arch"/>
    <property type="match status" value="1"/>
</dbReference>
<dbReference type="Pfam" id="PF00133">
    <property type="entry name" value="tRNA-synt_1"/>
    <property type="match status" value="2"/>
</dbReference>
<dbReference type="Pfam" id="PF20684">
    <property type="entry name" value="Fung_rhodopsin"/>
    <property type="match status" value="2"/>
</dbReference>
<evidence type="ECO:0000259" key="14">
    <source>
        <dbReference type="Pfam" id="PF20684"/>
    </source>
</evidence>
<feature type="domain" description="Rhodopsin" evidence="14">
    <location>
        <begin position="37"/>
        <end position="156"/>
    </location>
</feature>
<dbReference type="OrthoDB" id="10249672at2759"/>
<dbReference type="Proteomes" id="UP000452235">
    <property type="component" value="Unassembled WGS sequence"/>
</dbReference>
<evidence type="ECO:0000259" key="12">
    <source>
        <dbReference type="Pfam" id="PF00133"/>
    </source>
</evidence>
<comment type="catalytic activity">
    <reaction evidence="9">
        <text>tRNA(Leu) + L-leucine + ATP = L-leucyl-tRNA(Leu) + AMP + diphosphate</text>
        <dbReference type="Rhea" id="RHEA:11688"/>
        <dbReference type="Rhea" id="RHEA-COMP:9613"/>
        <dbReference type="Rhea" id="RHEA-COMP:9622"/>
        <dbReference type="ChEBI" id="CHEBI:30616"/>
        <dbReference type="ChEBI" id="CHEBI:33019"/>
        <dbReference type="ChEBI" id="CHEBI:57427"/>
        <dbReference type="ChEBI" id="CHEBI:78442"/>
        <dbReference type="ChEBI" id="CHEBI:78494"/>
        <dbReference type="ChEBI" id="CHEBI:456215"/>
        <dbReference type="EC" id="6.1.1.4"/>
    </reaction>
</comment>
<evidence type="ECO:0000256" key="1">
    <source>
        <dbReference type="ARBA" id="ARBA00005594"/>
    </source>
</evidence>
<dbReference type="InterPro" id="IPR002300">
    <property type="entry name" value="aa-tRNA-synth_Ia"/>
</dbReference>
<dbReference type="InterPro" id="IPR009008">
    <property type="entry name" value="Val/Leu/Ile-tRNA-synth_edit"/>
</dbReference>
<feature type="transmembrane region" description="Helical" evidence="11">
    <location>
        <begin position="104"/>
        <end position="127"/>
    </location>
</feature>
<dbReference type="EMBL" id="BLJY01000006">
    <property type="protein sequence ID" value="GFF17193.1"/>
    <property type="molecule type" value="Genomic_DNA"/>
</dbReference>
<dbReference type="InterPro" id="IPR009080">
    <property type="entry name" value="tRNAsynth_Ia_anticodon-bd"/>
</dbReference>
<dbReference type="InterPro" id="IPR014729">
    <property type="entry name" value="Rossmann-like_a/b/a_fold"/>
</dbReference>
<dbReference type="SUPFAM" id="SSF52374">
    <property type="entry name" value="Nucleotidylyl transferase"/>
    <property type="match status" value="1"/>
</dbReference>
<feature type="domain" description="Aminoacyl-tRNA synthetase class Ia" evidence="12">
    <location>
        <begin position="312"/>
        <end position="384"/>
    </location>
</feature>
<dbReference type="InterPro" id="IPR004493">
    <property type="entry name" value="Leu-tRNA-synth_Ia_arc/euk"/>
</dbReference>
<dbReference type="Pfam" id="PF24810">
    <property type="entry name" value="RBD_LARS1"/>
    <property type="match status" value="1"/>
</dbReference>
<feature type="domain" description="Methionyl/Valyl/Leucyl/Isoleucyl-tRNA synthetase anticodon-binding" evidence="13">
    <location>
        <begin position="1086"/>
        <end position="1191"/>
    </location>
</feature>
<evidence type="ECO:0000256" key="11">
    <source>
        <dbReference type="SAM" id="Phobius"/>
    </source>
</evidence>
<feature type="transmembrane region" description="Helical" evidence="11">
    <location>
        <begin position="192"/>
        <end position="214"/>
    </location>
</feature>
<feature type="domain" description="Rhodopsin" evidence="14">
    <location>
        <begin position="171"/>
        <end position="236"/>
    </location>
</feature>
<dbReference type="Gene3D" id="3.40.50.620">
    <property type="entry name" value="HUPs"/>
    <property type="match status" value="1"/>
</dbReference>
<gene>
    <name evidence="16" type="ORF">ATEIFO6365_0006053000</name>
</gene>
<evidence type="ECO:0000256" key="4">
    <source>
        <dbReference type="ARBA" id="ARBA00022741"/>
    </source>
</evidence>
<evidence type="ECO:0000256" key="2">
    <source>
        <dbReference type="ARBA" id="ARBA00013164"/>
    </source>
</evidence>
<dbReference type="EC" id="6.1.1.4" evidence="2"/>
<keyword evidence="3" id="KW-0436">Ligase</keyword>
<protein>
    <recommendedName>
        <fullName evidence="2">leucine--tRNA ligase</fullName>
        <ecNumber evidence="2">6.1.1.4</ecNumber>
    </recommendedName>
    <alternativeName>
        <fullName evidence="8">Leucyl-tRNA synthetase</fullName>
    </alternativeName>
</protein>
<feature type="transmembrane region" description="Helical" evidence="11">
    <location>
        <begin position="139"/>
        <end position="156"/>
    </location>
</feature>
<dbReference type="GO" id="GO:0002161">
    <property type="term" value="F:aminoacyl-tRNA deacylase activity"/>
    <property type="evidence" value="ECO:0007669"/>
    <property type="project" value="InterPro"/>
</dbReference>
<feature type="compositionally biased region" description="Basic and acidic residues" evidence="10">
    <location>
        <begin position="410"/>
        <end position="419"/>
    </location>
</feature>
<evidence type="ECO:0000313" key="17">
    <source>
        <dbReference type="Proteomes" id="UP000452235"/>
    </source>
</evidence>
<keyword evidence="11" id="KW-0812">Transmembrane</keyword>
<keyword evidence="11" id="KW-0472">Membrane</keyword>
<comment type="caution">
    <text evidence="16">The sequence shown here is derived from an EMBL/GenBank/DDBJ whole genome shotgun (WGS) entry which is preliminary data.</text>
</comment>
<keyword evidence="4" id="KW-0547">Nucleotide-binding</keyword>
<dbReference type="GO" id="GO:0006429">
    <property type="term" value="P:leucyl-tRNA aminoacylation"/>
    <property type="evidence" value="ECO:0007669"/>
    <property type="project" value="InterPro"/>
</dbReference>
<keyword evidence="5" id="KW-0067">ATP-binding</keyword>
<proteinExistence type="inferred from homology"/>
<dbReference type="NCBIfam" id="NF008957">
    <property type="entry name" value="PRK12300.1"/>
    <property type="match status" value="1"/>
</dbReference>
<evidence type="ECO:0000256" key="10">
    <source>
        <dbReference type="SAM" id="MobiDB-lite"/>
    </source>
</evidence>
<dbReference type="GO" id="GO:0005524">
    <property type="term" value="F:ATP binding"/>
    <property type="evidence" value="ECO:0007669"/>
    <property type="project" value="UniProtKB-KW"/>
</dbReference>
<dbReference type="InterPro" id="IPR013155">
    <property type="entry name" value="M/V/L/I-tRNA-synth_anticd-bd"/>
</dbReference>
<dbReference type="VEuPathDB" id="FungiDB:ATEG_03297"/>
<evidence type="ECO:0000256" key="5">
    <source>
        <dbReference type="ARBA" id="ARBA00022840"/>
    </source>
</evidence>
<keyword evidence="17" id="KW-1185">Reference proteome</keyword>
<evidence type="ECO:0000256" key="9">
    <source>
        <dbReference type="ARBA" id="ARBA00047469"/>
    </source>
</evidence>
<accession>A0A5M3YX69</accession>
<evidence type="ECO:0000313" key="16">
    <source>
        <dbReference type="EMBL" id="GFF17193.1"/>
    </source>
</evidence>
<dbReference type="PANTHER" id="PTHR45794">
    <property type="entry name" value="LEUCYL-TRNA SYNTHETASE"/>
    <property type="match status" value="1"/>
</dbReference>